<dbReference type="GO" id="GO:0046540">
    <property type="term" value="C:U4/U6 x U5 tri-snRNP complex"/>
    <property type="evidence" value="ECO:0007669"/>
    <property type="project" value="InterPro"/>
</dbReference>
<sequence>MARNFANKKKKDLDVEAIRDELRAEGRSVRADELYGKRKKVDRGWGGPDAVGWGVLGHYGSSVKDEGAQKLRVQKQETAVGGSKATKMVKNEKGLWVKVPLSQEEVRERDREKEAESRERDRERGRGGRSRSRSRSAERGKDREVITEMSVAETNKLRAELGLKPLYEGKEKGSKSSGERREENGGAAADRADKNRERERERERESYRERGPDREGSYARPVGGFARQGMRDHEKERRETEWERRRREDRECVATEMEIGGFRTFLNSRDRQRIMRGFQGPQTGNSSSSSSSSAQGGGGGGGRFHDSGRDRGRERDREHEGGGGMRKSGGDGNTVELSVEEWDRVRAELGLKPLRP</sequence>
<proteinExistence type="predicted"/>
<organism evidence="2">
    <name type="scientific">Chromera velia CCMP2878</name>
    <dbReference type="NCBI Taxonomy" id="1169474"/>
    <lineage>
        <taxon>Eukaryota</taxon>
        <taxon>Sar</taxon>
        <taxon>Alveolata</taxon>
        <taxon>Colpodellida</taxon>
        <taxon>Chromeraceae</taxon>
        <taxon>Chromera</taxon>
    </lineage>
</organism>
<accession>A0A0G4FHF7</accession>
<feature type="compositionally biased region" description="Gly residues" evidence="1">
    <location>
        <begin position="322"/>
        <end position="332"/>
    </location>
</feature>
<feature type="compositionally biased region" description="Basic and acidic residues" evidence="1">
    <location>
        <begin position="229"/>
        <end position="250"/>
    </location>
</feature>
<evidence type="ECO:0000256" key="1">
    <source>
        <dbReference type="SAM" id="MobiDB-lite"/>
    </source>
</evidence>
<dbReference type="Pfam" id="PF19252">
    <property type="entry name" value="HIND"/>
    <property type="match status" value="2"/>
</dbReference>
<name>A0A0G4FHF7_9ALVE</name>
<feature type="compositionally biased region" description="Basic and acidic residues" evidence="1">
    <location>
        <begin position="135"/>
        <end position="146"/>
    </location>
</feature>
<feature type="compositionally biased region" description="Basic and acidic residues" evidence="1">
    <location>
        <begin position="155"/>
        <end position="217"/>
    </location>
</feature>
<feature type="compositionally biased region" description="Basic and acidic residues" evidence="1">
    <location>
        <begin position="104"/>
        <end position="126"/>
    </location>
</feature>
<dbReference type="AlphaFoldDB" id="A0A0G4FHF7"/>
<dbReference type="InterPro" id="IPR045347">
    <property type="entry name" value="HIND"/>
</dbReference>
<protein>
    <submittedName>
        <fullName evidence="2">Uncharacterized protein</fullName>
    </submittedName>
</protein>
<dbReference type="EMBL" id="CDMZ01000352">
    <property type="protein sequence ID" value="CEM12412.1"/>
    <property type="molecule type" value="Genomic_DNA"/>
</dbReference>
<dbReference type="GO" id="GO:0000398">
    <property type="term" value="P:mRNA splicing, via spliceosome"/>
    <property type="evidence" value="ECO:0007669"/>
    <property type="project" value="InterPro"/>
</dbReference>
<reference evidence="2" key="1">
    <citation type="submission" date="2014-11" db="EMBL/GenBank/DDBJ databases">
        <authorList>
            <person name="Otto D Thomas"/>
            <person name="Naeem Raeece"/>
        </authorList>
    </citation>
    <scope>NUCLEOTIDE SEQUENCE</scope>
</reference>
<gene>
    <name evidence="2" type="ORF">Cvel_3308</name>
</gene>
<dbReference type="VEuPathDB" id="CryptoDB:Cvel_3308"/>
<feature type="compositionally biased region" description="Basic and acidic residues" evidence="1">
    <location>
        <begin position="303"/>
        <end position="321"/>
    </location>
</feature>
<feature type="region of interest" description="Disordered" evidence="1">
    <location>
        <begin position="73"/>
        <end position="250"/>
    </location>
</feature>
<feature type="region of interest" description="Disordered" evidence="1">
    <location>
        <begin position="263"/>
        <end position="339"/>
    </location>
</feature>
<evidence type="ECO:0000313" key="2">
    <source>
        <dbReference type="EMBL" id="CEM12412.1"/>
    </source>
</evidence>